<gene>
    <name evidence="2" type="ORF">J7I43_08080</name>
</gene>
<organism evidence="2 3">
    <name type="scientific">Chitinophaga chungangae</name>
    <dbReference type="NCBI Taxonomy" id="2821488"/>
    <lineage>
        <taxon>Bacteria</taxon>
        <taxon>Pseudomonadati</taxon>
        <taxon>Bacteroidota</taxon>
        <taxon>Chitinophagia</taxon>
        <taxon>Chitinophagales</taxon>
        <taxon>Chitinophagaceae</taxon>
        <taxon>Chitinophaga</taxon>
    </lineage>
</organism>
<keyword evidence="1" id="KW-0472">Membrane</keyword>
<dbReference type="EMBL" id="JAGHKP010000001">
    <property type="protein sequence ID" value="MBO9152165.1"/>
    <property type="molecule type" value="Genomic_DNA"/>
</dbReference>
<keyword evidence="1" id="KW-1133">Transmembrane helix</keyword>
<accession>A0ABS3YBV4</accession>
<comment type="caution">
    <text evidence="2">The sequence shown here is derived from an EMBL/GenBank/DDBJ whole genome shotgun (WGS) entry which is preliminary data.</text>
</comment>
<dbReference type="RefSeq" id="WP_209145058.1">
    <property type="nucleotide sequence ID" value="NZ_JAGHKP010000001.1"/>
</dbReference>
<sequence length="232" mass="25943">MSLIIPIVIVIFVAYGIFMVFYMKKHKATQQKYAGEDALAQAGQIQNELLTSHFGAIKEQMQDAPIDAFTQCAHITTVGNKMKSAAATAAKTAAWAMVGVKARYREADHAAYLVLSGNDLHYLFFEEGEAREHLVFDKFRLLGARTAAITNAEKVTRLSSIMGQKPLKMSMDIEGNHTDVIYYGEVRRPPESALYGEGIMKVQGMGELQGKFGLMGRYFRKKFYEQYPHLSA</sequence>
<reference evidence="3" key="1">
    <citation type="submission" date="2021-03" db="EMBL/GenBank/DDBJ databases">
        <title>Assistant Professor.</title>
        <authorList>
            <person name="Huq M.A."/>
        </authorList>
    </citation>
    <scope>NUCLEOTIDE SEQUENCE [LARGE SCALE GENOMIC DNA]</scope>
    <source>
        <strain evidence="3">MAH-28</strain>
    </source>
</reference>
<name>A0ABS3YBV4_9BACT</name>
<protein>
    <submittedName>
        <fullName evidence="2">Uncharacterized protein</fullName>
    </submittedName>
</protein>
<keyword evidence="3" id="KW-1185">Reference proteome</keyword>
<dbReference type="Proteomes" id="UP000679126">
    <property type="component" value="Unassembled WGS sequence"/>
</dbReference>
<evidence type="ECO:0000313" key="3">
    <source>
        <dbReference type="Proteomes" id="UP000679126"/>
    </source>
</evidence>
<evidence type="ECO:0000313" key="2">
    <source>
        <dbReference type="EMBL" id="MBO9152165.1"/>
    </source>
</evidence>
<evidence type="ECO:0000256" key="1">
    <source>
        <dbReference type="SAM" id="Phobius"/>
    </source>
</evidence>
<proteinExistence type="predicted"/>
<feature type="transmembrane region" description="Helical" evidence="1">
    <location>
        <begin position="6"/>
        <end position="23"/>
    </location>
</feature>
<keyword evidence="1" id="KW-0812">Transmembrane</keyword>